<protein>
    <submittedName>
        <fullName evidence="2">Uncharacterized protein</fullName>
    </submittedName>
</protein>
<reference evidence="2" key="1">
    <citation type="journal article" date="2022" name="bioRxiv">
        <title>Sequencing and chromosome-scale assembly of the giantPleurodeles waltlgenome.</title>
        <authorList>
            <person name="Brown T."/>
            <person name="Elewa A."/>
            <person name="Iarovenko S."/>
            <person name="Subramanian E."/>
            <person name="Araus A.J."/>
            <person name="Petzold A."/>
            <person name="Susuki M."/>
            <person name="Suzuki K.-i.T."/>
            <person name="Hayashi T."/>
            <person name="Toyoda A."/>
            <person name="Oliveira C."/>
            <person name="Osipova E."/>
            <person name="Leigh N.D."/>
            <person name="Simon A."/>
            <person name="Yun M.H."/>
        </authorList>
    </citation>
    <scope>NUCLEOTIDE SEQUENCE</scope>
    <source>
        <strain evidence="2">20211129_DDA</strain>
        <tissue evidence="2">Liver</tissue>
    </source>
</reference>
<dbReference type="Proteomes" id="UP001066276">
    <property type="component" value="Chromosome 2_1"/>
</dbReference>
<evidence type="ECO:0000256" key="1">
    <source>
        <dbReference type="SAM" id="MobiDB-lite"/>
    </source>
</evidence>
<gene>
    <name evidence="2" type="ORF">NDU88_002296</name>
</gene>
<proteinExistence type="predicted"/>
<sequence length="114" mass="12898">MEDVHCDTNVSEVLSDILRTSDSEENSDVSHVDKYVLDLDLENCDGADFLIEENVPSTSNNVIRDRWERKCGKQEAGGDPKGAVTHHLTLGTSLEERTYLRHHGDSDVRRQMDQ</sequence>
<evidence type="ECO:0000313" key="2">
    <source>
        <dbReference type="EMBL" id="KAJ1198455.1"/>
    </source>
</evidence>
<accession>A0AAV7VA62</accession>
<dbReference type="AlphaFoldDB" id="A0AAV7VA62"/>
<keyword evidence="3" id="KW-1185">Reference proteome</keyword>
<feature type="region of interest" description="Disordered" evidence="1">
    <location>
        <begin position="95"/>
        <end position="114"/>
    </location>
</feature>
<dbReference type="EMBL" id="JANPWB010000003">
    <property type="protein sequence ID" value="KAJ1198455.1"/>
    <property type="molecule type" value="Genomic_DNA"/>
</dbReference>
<organism evidence="2 3">
    <name type="scientific">Pleurodeles waltl</name>
    <name type="common">Iberian ribbed newt</name>
    <dbReference type="NCBI Taxonomy" id="8319"/>
    <lineage>
        <taxon>Eukaryota</taxon>
        <taxon>Metazoa</taxon>
        <taxon>Chordata</taxon>
        <taxon>Craniata</taxon>
        <taxon>Vertebrata</taxon>
        <taxon>Euteleostomi</taxon>
        <taxon>Amphibia</taxon>
        <taxon>Batrachia</taxon>
        <taxon>Caudata</taxon>
        <taxon>Salamandroidea</taxon>
        <taxon>Salamandridae</taxon>
        <taxon>Pleurodelinae</taxon>
        <taxon>Pleurodeles</taxon>
    </lineage>
</organism>
<name>A0AAV7VA62_PLEWA</name>
<comment type="caution">
    <text evidence="2">The sequence shown here is derived from an EMBL/GenBank/DDBJ whole genome shotgun (WGS) entry which is preliminary data.</text>
</comment>
<evidence type="ECO:0000313" key="3">
    <source>
        <dbReference type="Proteomes" id="UP001066276"/>
    </source>
</evidence>